<comment type="caution">
    <text evidence="4">The sequence shown here is derived from an EMBL/GenBank/DDBJ whole genome shotgun (WGS) entry which is preliminary data.</text>
</comment>
<dbReference type="InterPro" id="IPR043502">
    <property type="entry name" value="DNA/RNA_pol_sf"/>
</dbReference>
<dbReference type="SMART" id="SM00343">
    <property type="entry name" value="ZnF_C2HC"/>
    <property type="match status" value="2"/>
</dbReference>
<dbReference type="FunFam" id="3.30.70.270:FF:000020">
    <property type="entry name" value="Transposon Tf2-6 polyprotein-like Protein"/>
    <property type="match status" value="1"/>
</dbReference>
<dbReference type="SUPFAM" id="SSF53098">
    <property type="entry name" value="Ribonuclease H-like"/>
    <property type="match status" value="1"/>
</dbReference>
<dbReference type="Pfam" id="PF00078">
    <property type="entry name" value="RVT_1"/>
    <property type="match status" value="1"/>
</dbReference>
<dbReference type="InterPro" id="IPR036875">
    <property type="entry name" value="Znf_CCHC_sf"/>
</dbReference>
<dbReference type="GO" id="GO:0008270">
    <property type="term" value="F:zinc ion binding"/>
    <property type="evidence" value="ECO:0007669"/>
    <property type="project" value="InterPro"/>
</dbReference>
<feature type="region of interest" description="Disordered" evidence="1">
    <location>
        <begin position="233"/>
        <end position="254"/>
    </location>
</feature>
<evidence type="ECO:0000313" key="4">
    <source>
        <dbReference type="EMBL" id="PFX12679.1"/>
    </source>
</evidence>
<dbReference type="SUPFAM" id="SSF56672">
    <property type="entry name" value="DNA/RNA polymerases"/>
    <property type="match status" value="1"/>
</dbReference>
<gene>
    <name evidence="4" type="primary">K02A2.6</name>
    <name evidence="4" type="ORF">AWC38_SpisGene23320</name>
</gene>
<dbReference type="Gene3D" id="1.10.340.70">
    <property type="match status" value="1"/>
</dbReference>
<protein>
    <submittedName>
        <fullName evidence="4">Uncharacterized protein K02A2.6</fullName>
    </submittedName>
</protein>
<dbReference type="InterPro" id="IPR036397">
    <property type="entry name" value="RNaseH_sf"/>
</dbReference>
<accession>A0A2B4R781</accession>
<evidence type="ECO:0000259" key="3">
    <source>
        <dbReference type="PROSITE" id="PS50994"/>
    </source>
</evidence>
<dbReference type="Gene3D" id="3.30.70.270">
    <property type="match status" value="2"/>
</dbReference>
<reference evidence="5" key="1">
    <citation type="journal article" date="2017" name="bioRxiv">
        <title>Comparative analysis of the genomes of Stylophora pistillata and Acropora digitifera provides evidence for extensive differences between species of corals.</title>
        <authorList>
            <person name="Voolstra C.R."/>
            <person name="Li Y."/>
            <person name="Liew Y.J."/>
            <person name="Baumgarten S."/>
            <person name="Zoccola D."/>
            <person name="Flot J.-F."/>
            <person name="Tambutte S."/>
            <person name="Allemand D."/>
            <person name="Aranda M."/>
        </authorList>
    </citation>
    <scope>NUCLEOTIDE SEQUENCE [LARGE SCALE GENOMIC DNA]</scope>
</reference>
<dbReference type="InterPro" id="IPR050951">
    <property type="entry name" value="Retrovirus_Pol_polyprotein"/>
</dbReference>
<dbReference type="InterPro" id="IPR012337">
    <property type="entry name" value="RNaseH-like_sf"/>
</dbReference>
<dbReference type="InterPro" id="IPR041588">
    <property type="entry name" value="Integrase_H2C2"/>
</dbReference>
<organism evidence="4 5">
    <name type="scientific">Stylophora pistillata</name>
    <name type="common">Smooth cauliflower coral</name>
    <dbReference type="NCBI Taxonomy" id="50429"/>
    <lineage>
        <taxon>Eukaryota</taxon>
        <taxon>Metazoa</taxon>
        <taxon>Cnidaria</taxon>
        <taxon>Anthozoa</taxon>
        <taxon>Hexacorallia</taxon>
        <taxon>Scleractinia</taxon>
        <taxon>Astrocoeniina</taxon>
        <taxon>Pocilloporidae</taxon>
        <taxon>Stylophora</taxon>
    </lineage>
</organism>
<dbReference type="Proteomes" id="UP000225706">
    <property type="component" value="Unassembled WGS sequence"/>
</dbReference>
<feature type="domain" description="Reverse transcriptase" evidence="2">
    <location>
        <begin position="369"/>
        <end position="547"/>
    </location>
</feature>
<dbReference type="InterPro" id="IPR001584">
    <property type="entry name" value="Integrase_cat-core"/>
</dbReference>
<dbReference type="EMBL" id="LSMT01001234">
    <property type="protein sequence ID" value="PFX12679.1"/>
    <property type="molecule type" value="Genomic_DNA"/>
</dbReference>
<dbReference type="AlphaFoldDB" id="A0A2B4R781"/>
<dbReference type="Pfam" id="PF00665">
    <property type="entry name" value="rve"/>
    <property type="match status" value="1"/>
</dbReference>
<evidence type="ECO:0000259" key="2">
    <source>
        <dbReference type="PROSITE" id="PS50878"/>
    </source>
</evidence>
<feature type="domain" description="Integrase catalytic" evidence="3">
    <location>
        <begin position="736"/>
        <end position="900"/>
    </location>
</feature>
<name>A0A2B4R781_STYPI</name>
<dbReference type="GO" id="GO:0003676">
    <property type="term" value="F:nucleic acid binding"/>
    <property type="evidence" value="ECO:0007669"/>
    <property type="project" value="InterPro"/>
</dbReference>
<dbReference type="Gene3D" id="3.10.10.10">
    <property type="entry name" value="HIV Type 1 Reverse Transcriptase, subunit A, domain 1"/>
    <property type="match status" value="1"/>
</dbReference>
<dbReference type="InterPro" id="IPR000477">
    <property type="entry name" value="RT_dom"/>
</dbReference>
<dbReference type="CDD" id="cd01647">
    <property type="entry name" value="RT_LTR"/>
    <property type="match status" value="1"/>
</dbReference>
<evidence type="ECO:0000256" key="1">
    <source>
        <dbReference type="SAM" id="MobiDB-lite"/>
    </source>
</evidence>
<dbReference type="SUPFAM" id="SSF57756">
    <property type="entry name" value="Retrovirus zinc finger-like domains"/>
    <property type="match status" value="1"/>
</dbReference>
<dbReference type="PANTHER" id="PTHR37984:SF14">
    <property type="entry name" value="RIBONUCLEASE H"/>
    <property type="match status" value="1"/>
</dbReference>
<dbReference type="Gene3D" id="3.30.420.10">
    <property type="entry name" value="Ribonuclease H-like superfamily/Ribonuclease H"/>
    <property type="match status" value="1"/>
</dbReference>
<dbReference type="PANTHER" id="PTHR37984">
    <property type="entry name" value="PROTEIN CBG26694"/>
    <property type="match status" value="1"/>
</dbReference>
<dbReference type="PROSITE" id="PS50878">
    <property type="entry name" value="RT_POL"/>
    <property type="match status" value="1"/>
</dbReference>
<keyword evidence="5" id="KW-1185">Reference proteome</keyword>
<dbReference type="OrthoDB" id="5983777at2759"/>
<dbReference type="InterPro" id="IPR001878">
    <property type="entry name" value="Znf_CCHC"/>
</dbReference>
<dbReference type="PROSITE" id="PS50994">
    <property type="entry name" value="INTEGRASE"/>
    <property type="match status" value="1"/>
</dbReference>
<dbReference type="InterPro" id="IPR043128">
    <property type="entry name" value="Rev_trsase/Diguanyl_cyclase"/>
</dbReference>
<dbReference type="Pfam" id="PF17921">
    <property type="entry name" value="Integrase_H2C2"/>
    <property type="match status" value="1"/>
</dbReference>
<sequence length="1041" mass="118879">MTAIGKIESFDETQEKWETYLERVEQFFLANNIDEDHQVPTLLSLIGSKTHTLLRDLHTPDKPATKSFQEIVTTVQQHLSPKPSEKAERFHFYKRIQRKGETVLTYVADLKKLATHCNFGTNLNEALREKLVGGLRNVQIQKRLHSEAKLKYSKALEIAVAMETAIRDAAELQIELQSEPRVDKISDNHTQEPSPNPTTKVCYRCGGDSHATHNCRLKDQACYHRGKVGHISRACRSKQQGKPKQPPKPPLNTQVHSIEYSESDEFENVLGSIQIHNVSKPSSSVIWIDLKVEAGVLKVNVEYKDLQPLLLDLYVVKNKGPVLMGRDWLHKVRLGWYAIKSLKASQTLPTTKEQLQTMLDKYSDVFEHKLGTFKSVEWSEWATPIVPVPKKDGSVRLCGDYKGTVNPELQAEQYPLPRIEDIFAKLAGGQKFSKIDLRQAYHQLEMEEDSRKYLTINTHMGLFQYNRLVFGITSAPAIWQRTIDQVLEGTSGTSCILDDMIITGKSDEEHLANLEEVLRRLQFHGLRANKAKCEFFKEKITYCGHDIDKDGLHKSTAKVEAVLEAPRPNDVAEVRSFLGLINYYHRFLPNLSTTVHPLTQLLGKDHQWKWTEQCEAAFHKVKEIITSEQVLTHYDPGLPLRLVMHPPQFDPLPVTVDNVRRETQRDPVLAQVHEMTRKGWPNNHDPVFNPYFVHKDEITLQSGYLMWRIRVIVPPRLRPQVLKGIYQGHMEVVKMKALARSYTWWLGIDKKIELSAKSCPGPFLNSMLLVVVNAHSRWLEIEKMNTTTSAKTIETLQKLFARYGVPAQLVSDNGPQLTSEELQQFLKRNGIRHITSAPYHPATNALAERAIQSFKNATKSETEVTSLNIKTLGVKRLAYRGGVVVYAKPLLPEERSFLEKGPKFAPTPTNIPHKNILAEIEAAICHLPDDSKDTVRTSCAAILHRGRLPAHNNVSKEERKALNNLKKDQSRVVMKAEKGNRFVFLDRSDYDSKMETLLNDRSTYEVVPTSPFPRIERELNALILSLKRQLKIDEPIYRKIH</sequence>
<proteinExistence type="predicted"/>
<dbReference type="GO" id="GO:0015074">
    <property type="term" value="P:DNA integration"/>
    <property type="evidence" value="ECO:0007669"/>
    <property type="project" value="InterPro"/>
</dbReference>
<evidence type="ECO:0000313" key="5">
    <source>
        <dbReference type="Proteomes" id="UP000225706"/>
    </source>
</evidence>
<dbReference type="Gene3D" id="4.10.60.10">
    <property type="entry name" value="Zinc finger, CCHC-type"/>
    <property type="match status" value="1"/>
</dbReference>